<dbReference type="AlphaFoldDB" id="A0A2P2N9Z1"/>
<evidence type="ECO:0000313" key="1">
    <source>
        <dbReference type="EMBL" id="MBX39293.1"/>
    </source>
</evidence>
<sequence>MLQYFIHKLGPILIGSTNDNISSCLSCKFKEE</sequence>
<proteinExistence type="predicted"/>
<protein>
    <submittedName>
        <fullName evidence="1">Uncharacterized protein</fullName>
    </submittedName>
</protein>
<accession>A0A2P2N9Z1</accession>
<dbReference type="EMBL" id="GGEC01058809">
    <property type="protein sequence ID" value="MBX39293.1"/>
    <property type="molecule type" value="Transcribed_RNA"/>
</dbReference>
<name>A0A2P2N9Z1_RHIMU</name>
<reference evidence="1" key="1">
    <citation type="submission" date="2018-02" db="EMBL/GenBank/DDBJ databases">
        <title>Rhizophora mucronata_Transcriptome.</title>
        <authorList>
            <person name="Meera S.P."/>
            <person name="Sreeshan A."/>
            <person name="Augustine A."/>
        </authorList>
    </citation>
    <scope>NUCLEOTIDE SEQUENCE</scope>
    <source>
        <tissue evidence="1">Leaf</tissue>
    </source>
</reference>
<organism evidence="1">
    <name type="scientific">Rhizophora mucronata</name>
    <name type="common">Asiatic mangrove</name>
    <dbReference type="NCBI Taxonomy" id="61149"/>
    <lineage>
        <taxon>Eukaryota</taxon>
        <taxon>Viridiplantae</taxon>
        <taxon>Streptophyta</taxon>
        <taxon>Embryophyta</taxon>
        <taxon>Tracheophyta</taxon>
        <taxon>Spermatophyta</taxon>
        <taxon>Magnoliopsida</taxon>
        <taxon>eudicotyledons</taxon>
        <taxon>Gunneridae</taxon>
        <taxon>Pentapetalae</taxon>
        <taxon>rosids</taxon>
        <taxon>fabids</taxon>
        <taxon>Malpighiales</taxon>
        <taxon>Rhizophoraceae</taxon>
        <taxon>Rhizophora</taxon>
    </lineage>
</organism>